<keyword evidence="4" id="KW-0808">Transferase</keyword>
<name>A0A7Z8KR30_9EURY</name>
<gene>
    <name evidence="4" type="ORF">FKV42_03040</name>
</gene>
<dbReference type="SUPFAM" id="SSF118196">
    <property type="entry name" value="YaeB-like"/>
    <property type="match status" value="1"/>
</dbReference>
<dbReference type="PANTHER" id="PTHR12818:SF0">
    <property type="entry name" value="TRNA (ADENINE(37)-N6)-METHYLTRANSFERASE"/>
    <property type="match status" value="1"/>
</dbReference>
<dbReference type="AlphaFoldDB" id="A0A7Z8KR30"/>
<evidence type="ECO:0000256" key="2">
    <source>
        <dbReference type="ARBA" id="ARBA00033753"/>
    </source>
</evidence>
<dbReference type="GO" id="GO:0008168">
    <property type="term" value="F:methyltransferase activity"/>
    <property type="evidence" value="ECO:0007669"/>
    <property type="project" value="UniProtKB-KW"/>
</dbReference>
<comment type="caution">
    <text evidence="4">The sequence shown here is derived from an EMBL/GenBank/DDBJ whole genome shotgun (WGS) entry which is preliminary data.</text>
</comment>
<dbReference type="CDD" id="cd09281">
    <property type="entry name" value="UPF0066"/>
    <property type="match status" value="1"/>
</dbReference>
<dbReference type="InterPro" id="IPR040372">
    <property type="entry name" value="YaeB-like"/>
</dbReference>
<keyword evidence="1" id="KW-0949">S-adenosyl-L-methionine</keyword>
<feature type="domain" description="TsaA-like" evidence="3">
    <location>
        <begin position="9"/>
        <end position="160"/>
    </location>
</feature>
<evidence type="ECO:0000313" key="4">
    <source>
        <dbReference type="EMBL" id="TQD27691.1"/>
    </source>
</evidence>
<dbReference type="InterPro" id="IPR036414">
    <property type="entry name" value="YaeB_N_sf"/>
</dbReference>
<keyword evidence="4" id="KW-0489">Methyltransferase</keyword>
<dbReference type="Proteomes" id="UP000319335">
    <property type="component" value="Unassembled WGS sequence"/>
</dbReference>
<dbReference type="PROSITE" id="PS51668">
    <property type="entry name" value="TSAA_2"/>
    <property type="match status" value="1"/>
</dbReference>
<proteinExistence type="inferred from homology"/>
<evidence type="ECO:0000256" key="1">
    <source>
        <dbReference type="ARBA" id="ARBA00022691"/>
    </source>
</evidence>
<organism evidence="4 5">
    <name type="scientific">Methanolobus vulcani</name>
    <dbReference type="NCBI Taxonomy" id="38026"/>
    <lineage>
        <taxon>Archaea</taxon>
        <taxon>Methanobacteriati</taxon>
        <taxon>Methanobacteriota</taxon>
        <taxon>Stenosarchaea group</taxon>
        <taxon>Methanomicrobia</taxon>
        <taxon>Methanosarcinales</taxon>
        <taxon>Methanosarcinaceae</taxon>
        <taxon>Methanolobus</taxon>
    </lineage>
</organism>
<dbReference type="GO" id="GO:0032259">
    <property type="term" value="P:methylation"/>
    <property type="evidence" value="ECO:0007669"/>
    <property type="project" value="UniProtKB-KW"/>
</dbReference>
<dbReference type="EMBL" id="VIAQ01000008">
    <property type="protein sequence ID" value="TQD27691.1"/>
    <property type="molecule type" value="Genomic_DNA"/>
</dbReference>
<comment type="similarity">
    <text evidence="2">Belongs to the tRNA methyltransferase O family.</text>
</comment>
<dbReference type="PANTHER" id="PTHR12818">
    <property type="entry name" value="TRNA (ADENINE(37)-N6)-METHYLTRANSFERASE"/>
    <property type="match status" value="1"/>
</dbReference>
<protein>
    <submittedName>
        <fullName evidence="4">SAM-dependent methyltransferase</fullName>
    </submittedName>
</protein>
<reference evidence="4 5" key="1">
    <citation type="submission" date="2019-06" db="EMBL/GenBank/DDBJ databases">
        <title>Draft genome sequence of Methanolobus vulcani B1d.</title>
        <authorList>
            <person name="Creighbaum A.J."/>
            <person name="Ticak T."/>
            <person name="Hariraju D."/>
            <person name="Arivett B.A."/>
            <person name="Ferguson D.J.Jr."/>
        </authorList>
    </citation>
    <scope>NUCLEOTIDE SEQUENCE [LARGE SCALE GENOMIC DNA]</scope>
    <source>
        <strain evidence="4 5">B1d</strain>
    </source>
</reference>
<dbReference type="InterPro" id="IPR023370">
    <property type="entry name" value="TrmO-like_N"/>
</dbReference>
<dbReference type="OrthoDB" id="40408at2157"/>
<evidence type="ECO:0000313" key="5">
    <source>
        <dbReference type="Proteomes" id="UP000319335"/>
    </source>
</evidence>
<sequence>MKFKQDIFIVPVGIIKNDLKAPPLVAGDDGLKLNDACDSAITKLNDSSDRISEIILTDVSTDLLEGIEDYSHAMIIYWGHEITDAARKLKKVHPAGLKDYPLKGIYSTCSPARPNPILMTIVRIIKITNNGILVFGLDAIDNSPVLDIKPYVPDLYPQEDVMIPEWMEQIMEKFR</sequence>
<evidence type="ECO:0000259" key="3">
    <source>
        <dbReference type="PROSITE" id="PS51668"/>
    </source>
</evidence>
<dbReference type="Pfam" id="PF01980">
    <property type="entry name" value="TrmO_N"/>
    <property type="match status" value="1"/>
</dbReference>
<dbReference type="InterPro" id="IPR036413">
    <property type="entry name" value="YaeB-like_sf"/>
</dbReference>
<accession>A0A7Z8KR30</accession>
<keyword evidence="5" id="KW-1185">Reference proteome</keyword>
<dbReference type="Gene3D" id="2.40.30.70">
    <property type="entry name" value="YaeB-like"/>
    <property type="match status" value="1"/>
</dbReference>